<feature type="domain" description="PiggyBac transposable element-derived protein" evidence="1">
    <location>
        <begin position="24"/>
        <end position="58"/>
    </location>
</feature>
<evidence type="ECO:0000259" key="1">
    <source>
        <dbReference type="Pfam" id="PF13843"/>
    </source>
</evidence>
<feature type="non-terminal residue" evidence="2">
    <location>
        <position position="68"/>
    </location>
</feature>
<evidence type="ECO:0000313" key="3">
    <source>
        <dbReference type="Proteomes" id="UP000054359"/>
    </source>
</evidence>
<accession>A0A087TQ02</accession>
<keyword evidence="3" id="KW-1185">Reference proteome</keyword>
<sequence length="68" mass="7888">MTVTMMKNAFLLKGYFGCVILDVKHSIFMDNYYNSYEQMKYLADRKTHSAGTIRKHFQKSLGEGMGKL</sequence>
<dbReference type="EMBL" id="KK116251">
    <property type="protein sequence ID" value="KFM67191.1"/>
    <property type="molecule type" value="Genomic_DNA"/>
</dbReference>
<dbReference type="InterPro" id="IPR029526">
    <property type="entry name" value="PGBD"/>
</dbReference>
<proteinExistence type="predicted"/>
<organism evidence="2 3">
    <name type="scientific">Stegodyphus mimosarum</name>
    <name type="common">African social velvet spider</name>
    <dbReference type="NCBI Taxonomy" id="407821"/>
    <lineage>
        <taxon>Eukaryota</taxon>
        <taxon>Metazoa</taxon>
        <taxon>Ecdysozoa</taxon>
        <taxon>Arthropoda</taxon>
        <taxon>Chelicerata</taxon>
        <taxon>Arachnida</taxon>
        <taxon>Araneae</taxon>
        <taxon>Araneomorphae</taxon>
        <taxon>Entelegynae</taxon>
        <taxon>Eresoidea</taxon>
        <taxon>Eresidae</taxon>
        <taxon>Stegodyphus</taxon>
    </lineage>
</organism>
<dbReference type="Proteomes" id="UP000054359">
    <property type="component" value="Unassembled WGS sequence"/>
</dbReference>
<protein>
    <recommendedName>
        <fullName evidence="1">PiggyBac transposable element-derived protein domain-containing protein</fullName>
    </recommendedName>
</protein>
<reference evidence="2 3" key="1">
    <citation type="submission" date="2013-11" db="EMBL/GenBank/DDBJ databases">
        <title>Genome sequencing of Stegodyphus mimosarum.</title>
        <authorList>
            <person name="Bechsgaard J."/>
        </authorList>
    </citation>
    <scope>NUCLEOTIDE SEQUENCE [LARGE SCALE GENOMIC DNA]</scope>
</reference>
<dbReference type="OrthoDB" id="6740508at2759"/>
<gene>
    <name evidence="2" type="ORF">X975_24753</name>
</gene>
<name>A0A087TQ02_STEMI</name>
<evidence type="ECO:0000313" key="2">
    <source>
        <dbReference type="EMBL" id="KFM67191.1"/>
    </source>
</evidence>
<dbReference type="Pfam" id="PF13843">
    <property type="entry name" value="DDE_Tnp_1_7"/>
    <property type="match status" value="1"/>
</dbReference>
<dbReference type="AlphaFoldDB" id="A0A087TQ02"/>